<dbReference type="AlphaFoldDB" id="A0A1M2UX45"/>
<dbReference type="InterPro" id="IPR015943">
    <property type="entry name" value="WD40/YVTN_repeat-like_dom_sf"/>
</dbReference>
<dbReference type="OrthoDB" id="9813892at2"/>
<evidence type="ECO:0000313" key="5">
    <source>
        <dbReference type="Proteomes" id="UP000183986"/>
    </source>
</evidence>
<keyword evidence="5" id="KW-1185">Reference proteome</keyword>
<dbReference type="Proteomes" id="UP000183986">
    <property type="component" value="Unassembled WGS sequence"/>
</dbReference>
<gene>
    <name evidence="4" type="ORF">BEE62_07310</name>
</gene>
<proteinExistence type="predicted"/>
<evidence type="ECO:0000256" key="2">
    <source>
        <dbReference type="ARBA" id="ARBA00023276"/>
    </source>
</evidence>
<organism evidence="4 5">
    <name type="scientific">Marinobacter nauticus</name>
    <name type="common">Marinobacter hydrocarbonoclasticus</name>
    <name type="synonym">Marinobacter aquaeolei</name>
    <dbReference type="NCBI Taxonomy" id="2743"/>
    <lineage>
        <taxon>Bacteria</taxon>
        <taxon>Pseudomonadati</taxon>
        <taxon>Pseudomonadota</taxon>
        <taxon>Gammaproteobacteria</taxon>
        <taxon>Pseudomonadales</taxon>
        <taxon>Marinobacteraceae</taxon>
        <taxon>Marinobacter</taxon>
    </lineage>
</organism>
<dbReference type="InterPro" id="IPR028203">
    <property type="entry name" value="PSII_CF48-like_dom"/>
</dbReference>
<evidence type="ECO:0000256" key="1">
    <source>
        <dbReference type="ARBA" id="ARBA00022531"/>
    </source>
</evidence>
<dbReference type="GO" id="GO:0015979">
    <property type="term" value="P:photosynthesis"/>
    <property type="evidence" value="ECO:0007669"/>
    <property type="project" value="UniProtKB-KW"/>
</dbReference>
<dbReference type="SUPFAM" id="SSF110296">
    <property type="entry name" value="Oligoxyloglucan reducing end-specific cellobiohydrolase"/>
    <property type="match status" value="1"/>
</dbReference>
<dbReference type="Gene3D" id="2.130.10.10">
    <property type="entry name" value="YVTN repeat-like/Quinoprotein amine dehydrogenase"/>
    <property type="match status" value="1"/>
</dbReference>
<reference evidence="4" key="1">
    <citation type="submission" date="2016-11" db="EMBL/GenBank/DDBJ databases">
        <title>Draft Genome Sequence of Marinobacter hydrocarbonoclasticus strain STW2, a polyaromatic aromatic hydrocarbon degrading and denitrifying bacterium from rhizosphere of Seagrass Enhalus acodoides.</title>
        <authorList>
            <person name="Ling J."/>
            <person name="Dong J."/>
        </authorList>
    </citation>
    <scope>NUCLEOTIDE SEQUENCE [LARGE SCALE GENOMIC DNA]</scope>
    <source>
        <strain evidence="4">STW2</strain>
    </source>
</reference>
<feature type="domain" description="Photosynthesis system II assembly factor Ycf48/Hcf136-like" evidence="3">
    <location>
        <begin position="62"/>
        <end position="186"/>
    </location>
</feature>
<dbReference type="Pfam" id="PF14870">
    <property type="entry name" value="PSII_BNR"/>
    <property type="match status" value="1"/>
</dbReference>
<comment type="caution">
    <text evidence="4">The sequence shown here is derived from an EMBL/GenBank/DDBJ whole genome shotgun (WGS) entry which is preliminary data.</text>
</comment>
<protein>
    <recommendedName>
        <fullName evidence="3">Photosynthesis system II assembly factor Ycf48/Hcf136-like domain-containing protein</fullName>
    </recommendedName>
</protein>
<dbReference type="GO" id="GO:0009523">
    <property type="term" value="C:photosystem II"/>
    <property type="evidence" value="ECO:0007669"/>
    <property type="project" value="UniProtKB-KW"/>
</dbReference>
<accession>A0A1M2UX45</accession>
<dbReference type="PANTHER" id="PTHR47199:SF2">
    <property type="entry name" value="PHOTOSYSTEM II STABILITY_ASSEMBLY FACTOR HCF136, CHLOROPLASTIC"/>
    <property type="match status" value="1"/>
</dbReference>
<evidence type="ECO:0000313" key="4">
    <source>
        <dbReference type="EMBL" id="OJS99915.1"/>
    </source>
</evidence>
<keyword evidence="2" id="KW-0604">Photosystem II</keyword>
<evidence type="ECO:0000259" key="3">
    <source>
        <dbReference type="Pfam" id="PF14870"/>
    </source>
</evidence>
<sequence>MKKTLILLAIVSAPVVLGFLVPGMAGSGQETPSQRVFTGLAFGGEGVFAVGEAGAIRVSDNNADSWQVVSSGVEHTLTAIEFVTDKQGWVTGHNGIVLQTLNGGRSWQPVQVAGEDHPNLALMDVTFGKDQQGLIVGEDNLILATRDGGDSWSREVYKAGRFSSIHNAALLLDSGHALIATSAGEMLVRLPGEHEWNRVHGPGRKALLGMIDLGSGRILAFGSHGLILETADAGATWNEVKATSSANYLAGAHLGDGSVLLVGSEGMVVRRHAGEAMFLQDEHLPPGTLTGVVEGQNGRLLVTGAQGTGFLADNDYHFAGTDKANPYTGYLLTRALLHRPEVVQLLELNTSSFRRSFGDAPKDQASWVSVSVSARSEADDVLTPAVFNDIHQLHKALAEQRLQGKLGLLGVMSLWSEDQTHIVLDRSTGTHHPVVSRSRDYSDEERPYLEKRIFQSGLVGNVVSEDFRSMTLQAEVDLSEEVNGNAPSALVSFFKDYQNSFDAQSPAYTVDKLEYVSLQKLYGTLPGAETGSEHQDTPTQYLYEIALKTADSQRCSTEEALRLSADLENHLSGESLDGELLSVAKLFKYNQVARHDGNWKWFSADGYQQWYSRGVHLFWERSSCVNPLALVIGKHGAKDAPGRISEMLGQFEEAKALAETDKSLNLNVYRLDRTAVTMH</sequence>
<name>A0A1M2UX45_MARNT</name>
<keyword evidence="1" id="KW-0602">Photosynthesis</keyword>
<dbReference type="EMBL" id="MPKY01000001">
    <property type="protein sequence ID" value="OJS99915.1"/>
    <property type="molecule type" value="Genomic_DNA"/>
</dbReference>
<dbReference type="PANTHER" id="PTHR47199">
    <property type="entry name" value="PHOTOSYSTEM II STABILITY/ASSEMBLY FACTOR HCF136, CHLOROPLASTIC"/>
    <property type="match status" value="1"/>
</dbReference>